<evidence type="ECO:0000313" key="4">
    <source>
        <dbReference type="EMBL" id="CAB0039686.1"/>
    </source>
</evidence>
<evidence type="ECO:0000256" key="3">
    <source>
        <dbReference type="SAM" id="SignalP"/>
    </source>
</evidence>
<dbReference type="AlphaFoldDB" id="A0A6H5IQX7"/>
<feature type="non-terminal residue" evidence="4">
    <location>
        <position position="466"/>
    </location>
</feature>
<evidence type="ECO:0008006" key="6">
    <source>
        <dbReference type="Google" id="ProtNLM"/>
    </source>
</evidence>
<dbReference type="OrthoDB" id="8042232at2759"/>
<feature type="compositionally biased region" description="Polar residues" evidence="2">
    <location>
        <begin position="200"/>
        <end position="210"/>
    </location>
</feature>
<keyword evidence="3" id="KW-0732">Signal</keyword>
<feature type="signal peptide" evidence="3">
    <location>
        <begin position="1"/>
        <end position="26"/>
    </location>
</feature>
<protein>
    <recommendedName>
        <fullName evidence="6">Reverse transcriptase RNase H-like domain-containing protein</fullName>
    </recommendedName>
</protein>
<organism evidence="4 5">
    <name type="scientific">Trichogramma brassicae</name>
    <dbReference type="NCBI Taxonomy" id="86971"/>
    <lineage>
        <taxon>Eukaryota</taxon>
        <taxon>Metazoa</taxon>
        <taxon>Ecdysozoa</taxon>
        <taxon>Arthropoda</taxon>
        <taxon>Hexapoda</taxon>
        <taxon>Insecta</taxon>
        <taxon>Pterygota</taxon>
        <taxon>Neoptera</taxon>
        <taxon>Endopterygota</taxon>
        <taxon>Hymenoptera</taxon>
        <taxon>Apocrita</taxon>
        <taxon>Proctotrupomorpha</taxon>
        <taxon>Chalcidoidea</taxon>
        <taxon>Trichogrammatidae</taxon>
        <taxon>Trichogramma</taxon>
    </lineage>
</organism>
<evidence type="ECO:0000256" key="2">
    <source>
        <dbReference type="SAM" id="MobiDB-lite"/>
    </source>
</evidence>
<sequence length="466" mass="51765">MLLTMRIDSAVLAAQLILVGEADVLGEELEGQIDSAVAGASLYHRGRNARLDTLVPASRFGEILARTFFTVSLLRDNILCDEVHHPAAVFPLIIVAVVCRRLPHDAPDISRRIGTCLVVHHQVVLRHLPPDSPGHTPAHRHLPRGAPSPGRASASATRPTGTRGRASAPATRCAVTSTTCGGCVIAATRSGHLARLLPRTPSSPSCSFPVQTHRRRRHHRASRSFERAFPPLQVSTGTLDNPDKKDEFFESPLLSEDDDLTEREVTLKRLRLAEEQLALLQHKLSLVNKARDFDVWCDHKPLQYAFSQAPEHAPIVRQRQLAYISQYTTSIKYLPGAENAVADALSRLDASDVSTHPPVDELKNAIFDKKRFLEPDGSDYLSIEIASNKNEEGVLAEKLTSNCFQQVITRSSINFEPKISILTGRSTIKRMNIVTDWYMKEISSQRTINFFSNHPEQLKINTVYNL</sequence>
<feature type="chain" id="PRO_5026160907" description="Reverse transcriptase RNase H-like domain-containing protein" evidence="3">
    <location>
        <begin position="27"/>
        <end position="466"/>
    </location>
</feature>
<gene>
    <name evidence="4" type="ORF">TBRA_LOCUS11425</name>
</gene>
<evidence type="ECO:0000313" key="5">
    <source>
        <dbReference type="Proteomes" id="UP000479190"/>
    </source>
</evidence>
<reference evidence="4 5" key="1">
    <citation type="submission" date="2020-02" db="EMBL/GenBank/DDBJ databases">
        <authorList>
            <person name="Ferguson B K."/>
        </authorList>
    </citation>
    <scope>NUCLEOTIDE SEQUENCE [LARGE SCALE GENOMIC DNA]</scope>
</reference>
<accession>A0A6H5IQX7</accession>
<keyword evidence="5" id="KW-1185">Reference proteome</keyword>
<feature type="coiled-coil region" evidence="1">
    <location>
        <begin position="263"/>
        <end position="290"/>
    </location>
</feature>
<feature type="region of interest" description="Disordered" evidence="2">
    <location>
        <begin position="128"/>
        <end position="171"/>
    </location>
</feature>
<feature type="compositionally biased region" description="Low complexity" evidence="2">
    <location>
        <begin position="144"/>
        <end position="159"/>
    </location>
</feature>
<keyword evidence="1" id="KW-0175">Coiled coil</keyword>
<feature type="region of interest" description="Disordered" evidence="2">
    <location>
        <begin position="196"/>
        <end position="223"/>
    </location>
</feature>
<feature type="compositionally biased region" description="Basic residues" evidence="2">
    <location>
        <begin position="212"/>
        <end position="222"/>
    </location>
</feature>
<name>A0A6H5IQX7_9HYME</name>
<dbReference type="Proteomes" id="UP000479190">
    <property type="component" value="Unassembled WGS sequence"/>
</dbReference>
<proteinExistence type="predicted"/>
<dbReference type="EMBL" id="CADCXV010000975">
    <property type="protein sequence ID" value="CAB0039686.1"/>
    <property type="molecule type" value="Genomic_DNA"/>
</dbReference>
<evidence type="ECO:0000256" key="1">
    <source>
        <dbReference type="SAM" id="Coils"/>
    </source>
</evidence>